<comment type="caution">
    <text evidence="2">The sequence shown here is derived from an EMBL/GenBank/DDBJ whole genome shotgun (WGS) entry which is preliminary data.</text>
</comment>
<dbReference type="GO" id="GO:0009247">
    <property type="term" value="P:glycolipid biosynthetic process"/>
    <property type="evidence" value="ECO:0007669"/>
    <property type="project" value="TreeGrafter"/>
</dbReference>
<dbReference type="EMBL" id="CAXKWB010055003">
    <property type="protein sequence ID" value="CAL4176445.1"/>
    <property type="molecule type" value="Genomic_DNA"/>
</dbReference>
<sequence>MSTRKINDISFSGSQFLCQYIMQKVCKIMNKNKWLKFWLSNRSCNTYKKAMILRDFVAKLLVKVGYITVDFGSKEALCSVTEQTGMTLLPSSEHRFHPARASQNCRNGGLARLRIIYEDKRINEMRPPHSREGENKIIYHGDRAIQNQVDFPGLLRFIEHFLKKASSDKKILKICFGPGGSATTNVTTLECAVQGFRHKGELGKIRRQLFANPLPKSPYRTKKRGNVWWSEEARRWCLPNMASDRSVVLRSQQLNYELEKRLPCQFSAYFGMQSIFSAIGGILFGFVFMIMTAFSWTSDLLVNHPSIFTFGAFSKQGAKREDLTDIKFCVTLTGRGWNTKITEPEEKHTEAPNVTKTVQVVGPDPGYFGTAILVTSCALTVLQEKEKLPKG</sequence>
<name>A0AAV2SBU2_MEGNR</name>
<keyword evidence="1" id="KW-1133">Transmembrane helix</keyword>
<accession>A0AAV2SBU2</accession>
<keyword evidence="1" id="KW-0812">Transmembrane</keyword>
<dbReference type="PANTHER" id="PTHR12286:SF5">
    <property type="entry name" value="SACCHAROPINE DEHYDROGENASE-LIKE OXIDOREDUCTASE"/>
    <property type="match status" value="1"/>
</dbReference>
<feature type="transmembrane region" description="Helical" evidence="1">
    <location>
        <begin position="275"/>
        <end position="296"/>
    </location>
</feature>
<protein>
    <submittedName>
        <fullName evidence="2">Uncharacterized protein</fullName>
    </submittedName>
</protein>
<keyword evidence="3" id="KW-1185">Reference proteome</keyword>
<reference evidence="2 3" key="1">
    <citation type="submission" date="2024-05" db="EMBL/GenBank/DDBJ databases">
        <authorList>
            <person name="Wallberg A."/>
        </authorList>
    </citation>
    <scope>NUCLEOTIDE SEQUENCE [LARGE SCALE GENOMIC DNA]</scope>
</reference>
<dbReference type="GO" id="GO:0005739">
    <property type="term" value="C:mitochondrion"/>
    <property type="evidence" value="ECO:0007669"/>
    <property type="project" value="TreeGrafter"/>
</dbReference>
<evidence type="ECO:0000313" key="2">
    <source>
        <dbReference type="EMBL" id="CAL4176445.1"/>
    </source>
</evidence>
<evidence type="ECO:0000313" key="3">
    <source>
        <dbReference type="Proteomes" id="UP001497623"/>
    </source>
</evidence>
<feature type="non-terminal residue" evidence="2">
    <location>
        <position position="391"/>
    </location>
</feature>
<dbReference type="GO" id="GO:0005811">
    <property type="term" value="C:lipid droplet"/>
    <property type="evidence" value="ECO:0007669"/>
    <property type="project" value="TreeGrafter"/>
</dbReference>
<dbReference type="InterPro" id="IPR051276">
    <property type="entry name" value="Saccharopine_DH-like_oxidrdct"/>
</dbReference>
<dbReference type="PROSITE" id="PS50007">
    <property type="entry name" value="PIPLC_X_DOMAIN"/>
    <property type="match status" value="1"/>
</dbReference>
<proteinExistence type="predicted"/>
<dbReference type="PANTHER" id="PTHR12286">
    <property type="entry name" value="SACCHAROPINE DEHYDROGENASE-LIKE OXIDOREDUCTASE"/>
    <property type="match status" value="1"/>
</dbReference>
<dbReference type="GO" id="GO:0005886">
    <property type="term" value="C:plasma membrane"/>
    <property type="evidence" value="ECO:0007669"/>
    <property type="project" value="TreeGrafter"/>
</dbReference>
<evidence type="ECO:0000256" key="1">
    <source>
        <dbReference type="SAM" id="Phobius"/>
    </source>
</evidence>
<dbReference type="Proteomes" id="UP001497623">
    <property type="component" value="Unassembled WGS sequence"/>
</dbReference>
<gene>
    <name evidence="2" type="ORF">MNOR_LOCUS34793</name>
</gene>
<organism evidence="2 3">
    <name type="scientific">Meganyctiphanes norvegica</name>
    <name type="common">Northern krill</name>
    <name type="synonym">Thysanopoda norvegica</name>
    <dbReference type="NCBI Taxonomy" id="48144"/>
    <lineage>
        <taxon>Eukaryota</taxon>
        <taxon>Metazoa</taxon>
        <taxon>Ecdysozoa</taxon>
        <taxon>Arthropoda</taxon>
        <taxon>Crustacea</taxon>
        <taxon>Multicrustacea</taxon>
        <taxon>Malacostraca</taxon>
        <taxon>Eumalacostraca</taxon>
        <taxon>Eucarida</taxon>
        <taxon>Euphausiacea</taxon>
        <taxon>Euphausiidae</taxon>
        <taxon>Meganyctiphanes</taxon>
    </lineage>
</organism>
<dbReference type="AlphaFoldDB" id="A0AAV2SBU2"/>
<keyword evidence="1" id="KW-0472">Membrane</keyword>